<gene>
    <name evidence="1" type="ORF">KHQ06_17840</name>
</gene>
<name>A0ABX8D004_9NOCA</name>
<organism evidence="1 2">
    <name type="scientific">Nocardia tengchongensis</name>
    <dbReference type="NCBI Taxonomy" id="2055889"/>
    <lineage>
        <taxon>Bacteria</taxon>
        <taxon>Bacillati</taxon>
        <taxon>Actinomycetota</taxon>
        <taxon>Actinomycetes</taxon>
        <taxon>Mycobacteriales</taxon>
        <taxon>Nocardiaceae</taxon>
        <taxon>Nocardia</taxon>
    </lineage>
</organism>
<keyword evidence="2" id="KW-1185">Reference proteome</keyword>
<protein>
    <submittedName>
        <fullName evidence="1">Uncharacterized protein</fullName>
    </submittedName>
</protein>
<reference evidence="1 2" key="1">
    <citation type="submission" date="2021-04" db="EMBL/GenBank/DDBJ databases">
        <title>Nocardia tengchongensis.</title>
        <authorList>
            <person name="Zhuang k."/>
            <person name="Ran Y."/>
            <person name="Li W."/>
        </authorList>
    </citation>
    <scope>NUCLEOTIDE SEQUENCE [LARGE SCALE GENOMIC DNA]</scope>
    <source>
        <strain evidence="1 2">CFH S0057</strain>
    </source>
</reference>
<sequence length="68" mass="6827">MTLPRSKHHAADPNDPSTWVAADAGGAAAVESAVAAGAASTSKGAANTVAAMVLVNFLDILLPYHELL</sequence>
<evidence type="ECO:0000313" key="1">
    <source>
        <dbReference type="EMBL" id="QVI24429.1"/>
    </source>
</evidence>
<evidence type="ECO:0000313" key="2">
    <source>
        <dbReference type="Proteomes" id="UP000683310"/>
    </source>
</evidence>
<proteinExistence type="predicted"/>
<dbReference type="EMBL" id="CP074371">
    <property type="protein sequence ID" value="QVI24429.1"/>
    <property type="molecule type" value="Genomic_DNA"/>
</dbReference>
<dbReference type="RefSeq" id="WP_213560492.1">
    <property type="nucleotide sequence ID" value="NZ_JBHZDI010000102.1"/>
</dbReference>
<dbReference type="Proteomes" id="UP000683310">
    <property type="component" value="Chromosome"/>
</dbReference>
<accession>A0ABX8D004</accession>